<evidence type="ECO:0000256" key="6">
    <source>
        <dbReference type="ARBA" id="ARBA00023158"/>
    </source>
</evidence>
<dbReference type="SUPFAM" id="SSF53098">
    <property type="entry name" value="Ribonuclease H-like"/>
    <property type="match status" value="1"/>
</dbReference>
<evidence type="ECO:0000256" key="1">
    <source>
        <dbReference type="ARBA" id="ARBA00008201"/>
    </source>
</evidence>
<reference evidence="12" key="1">
    <citation type="submission" date="2025-08" db="UniProtKB">
        <authorList>
            <consortium name="RefSeq"/>
        </authorList>
    </citation>
    <scope>IDENTIFICATION</scope>
    <source>
        <tissue evidence="12">Leaf</tissue>
    </source>
</reference>
<evidence type="ECO:0000259" key="10">
    <source>
        <dbReference type="PROSITE" id="PS50822"/>
    </source>
</evidence>
<dbReference type="InterPro" id="IPR014811">
    <property type="entry name" value="ArgoL1"/>
</dbReference>
<organism evidence="11 12">
    <name type="scientific">Rhodamnia argentea</name>
    <dbReference type="NCBI Taxonomy" id="178133"/>
    <lineage>
        <taxon>Eukaryota</taxon>
        <taxon>Viridiplantae</taxon>
        <taxon>Streptophyta</taxon>
        <taxon>Embryophyta</taxon>
        <taxon>Tracheophyta</taxon>
        <taxon>Spermatophyta</taxon>
        <taxon>Magnoliopsida</taxon>
        <taxon>eudicotyledons</taxon>
        <taxon>Gunneridae</taxon>
        <taxon>Pentapetalae</taxon>
        <taxon>rosids</taxon>
        <taxon>malvids</taxon>
        <taxon>Myrtales</taxon>
        <taxon>Myrtaceae</taxon>
        <taxon>Myrtoideae</taxon>
        <taxon>Myrteae</taxon>
        <taxon>Australasian group</taxon>
        <taxon>Rhodamnia</taxon>
    </lineage>
</organism>
<evidence type="ECO:0000256" key="7">
    <source>
        <dbReference type="ARBA" id="ARBA00023274"/>
    </source>
</evidence>
<evidence type="ECO:0000313" key="12">
    <source>
        <dbReference type="RefSeq" id="XP_030552401.1"/>
    </source>
</evidence>
<evidence type="ECO:0000313" key="11">
    <source>
        <dbReference type="Proteomes" id="UP000827889"/>
    </source>
</evidence>
<dbReference type="SMART" id="SM00949">
    <property type="entry name" value="PAZ"/>
    <property type="match status" value="1"/>
</dbReference>
<dbReference type="InterPro" id="IPR036085">
    <property type="entry name" value="PAZ_dom_sf"/>
</dbReference>
<keyword evidence="4" id="KW-0694">RNA-binding</keyword>
<comment type="similarity">
    <text evidence="1">Belongs to the argonaute family. Ago subfamily.</text>
</comment>
<keyword evidence="11" id="KW-1185">Reference proteome</keyword>
<feature type="domain" description="Piwi" evidence="10">
    <location>
        <begin position="585"/>
        <end position="883"/>
    </location>
</feature>
<dbReference type="SUPFAM" id="SSF101690">
    <property type="entry name" value="PAZ domain"/>
    <property type="match status" value="1"/>
</dbReference>
<dbReference type="InterPro" id="IPR032472">
    <property type="entry name" value="ArgoL2"/>
</dbReference>
<dbReference type="OrthoDB" id="10252740at2759"/>
<sequence length="912" mass="102927">MDRSGNRGSGRGYRRGHRRGRGGRGDGSPSWAEADARRPGYDASLYPEAVAVRPQFNLVPEFNQVSLGNEDKACPVRRPSNGGSLAARPVNLLVNHFRVTFNPETMIRHYDVDIKAEAPVRHRHPARLSKDTLSQIKQKLFSDNPTQFPLSRTAYDGEKNIFSTIQLPCGTYNVKIGSGREDSEDSSFQCSITLVNEFNLLKLRDYLAGGLVSIPRDILQVMDLVMKENPARHMMSVGRHFYPPEYHKTDDLKCGVAAFRGFQHSLKPTCQGLALCLDCSVMAFRKRMPVIDFLVEHISGFSIGQFARYRREVEQALKGVKVTVNHRRTKQKYTVEGLTKETTRSISFSSESPEGKTSKVNLVNYFQEKYGIDIKHKDIPCLDLSKSNKKQYVPLELCELVEGQRYPKEKLERDASTSLKKISMPPPHSRKKSICDIMRSNIGPCGDVSRNFGIEVDMNMTKVVGRVIGPPELKLATLDGKMMKIEVDKVKCQWNLMGKAVVDGKTIERWVIVDFSASDRNRWLNPGPFIQKLISKCRSLRIRMEEPLFYQRAAMNVFSDVAKLTELLEYVARRACDGGRRPPQFLLCVMSGKDPGYKQLKWICETQVGLVTQCCLSANANNANDQYLTNLALKINAKLGGSNTELSNPLPHINDEGHVMLLGADVNHPTSRDTKSPSFAAVVGTVNWPAANRYAARVRPQHHRQEKIVDIGEMCLQLVETYARLNGVRPGKLILFRDGVSESQFDMVLNEELRELKKAFAEKDYNPTITILVAQKRHQTRLFLERDAINGPGNVPPGTVVDTTVVHPSELSFYLCSHYGSLGTSKSTYYHVLWDEHGFSYDHLEELTYSLCFTSARCTKPVSLVVPVYYADLAAFRGRLYHEAATEHPPGSTEERFYDKLHTDVENKMFFI</sequence>
<proteinExistence type="inferred from homology"/>
<keyword evidence="5" id="KW-0805">Transcription regulation</keyword>
<dbReference type="Pfam" id="PF02170">
    <property type="entry name" value="PAZ"/>
    <property type="match status" value="1"/>
</dbReference>
<dbReference type="AlphaFoldDB" id="A0A8B8QYW2"/>
<dbReference type="KEGG" id="rarg:115756686"/>
<evidence type="ECO:0000259" key="9">
    <source>
        <dbReference type="PROSITE" id="PS50821"/>
    </source>
</evidence>
<dbReference type="InterPro" id="IPR012337">
    <property type="entry name" value="RNaseH-like_sf"/>
</dbReference>
<dbReference type="InterPro" id="IPR036397">
    <property type="entry name" value="RNaseH_sf"/>
</dbReference>
<evidence type="ECO:0000256" key="3">
    <source>
        <dbReference type="ARBA" id="ARBA00022845"/>
    </source>
</evidence>
<dbReference type="Gene3D" id="3.30.420.10">
    <property type="entry name" value="Ribonuclease H-like superfamily/Ribonuclease H"/>
    <property type="match status" value="1"/>
</dbReference>
<evidence type="ECO:0000256" key="2">
    <source>
        <dbReference type="ARBA" id="ARBA00022491"/>
    </source>
</evidence>
<dbReference type="PROSITE" id="PS50822">
    <property type="entry name" value="PIWI"/>
    <property type="match status" value="1"/>
</dbReference>
<name>A0A8B8QYW2_9MYRT</name>
<dbReference type="InterPro" id="IPR003100">
    <property type="entry name" value="PAZ_dom"/>
</dbReference>
<keyword evidence="2" id="KW-0678">Repressor</keyword>
<dbReference type="Pfam" id="PF16486">
    <property type="entry name" value="ArgoN"/>
    <property type="match status" value="1"/>
</dbReference>
<feature type="region of interest" description="Disordered" evidence="8">
    <location>
        <begin position="1"/>
        <end position="35"/>
    </location>
</feature>
<dbReference type="Pfam" id="PF02171">
    <property type="entry name" value="Piwi"/>
    <property type="match status" value="1"/>
</dbReference>
<gene>
    <name evidence="12" type="primary">LOC115756686</name>
</gene>
<feature type="compositionally biased region" description="Basic residues" evidence="8">
    <location>
        <begin position="12"/>
        <end position="22"/>
    </location>
</feature>
<dbReference type="Gene3D" id="2.170.260.10">
    <property type="entry name" value="paz domain"/>
    <property type="match status" value="1"/>
</dbReference>
<dbReference type="SMART" id="SM00950">
    <property type="entry name" value="Piwi"/>
    <property type="match status" value="1"/>
</dbReference>
<evidence type="ECO:0000256" key="4">
    <source>
        <dbReference type="ARBA" id="ARBA00022884"/>
    </source>
</evidence>
<dbReference type="GO" id="GO:0051607">
    <property type="term" value="P:defense response to virus"/>
    <property type="evidence" value="ECO:0007669"/>
    <property type="project" value="UniProtKB-ARBA"/>
</dbReference>
<keyword evidence="5" id="KW-0804">Transcription</keyword>
<protein>
    <submittedName>
        <fullName evidence="12">Protein argonaute 2-like</fullName>
    </submittedName>
</protein>
<dbReference type="PROSITE" id="PS50821">
    <property type="entry name" value="PAZ"/>
    <property type="match status" value="1"/>
</dbReference>
<dbReference type="CDD" id="cd04657">
    <property type="entry name" value="Piwi_ago-like"/>
    <property type="match status" value="1"/>
</dbReference>
<accession>A0A8B8QYW2</accession>
<dbReference type="PANTHER" id="PTHR22891">
    <property type="entry name" value="EUKARYOTIC TRANSLATION INITIATION FACTOR 2C"/>
    <property type="match status" value="1"/>
</dbReference>
<dbReference type="Proteomes" id="UP000827889">
    <property type="component" value="Chromosome 9"/>
</dbReference>
<dbReference type="InterPro" id="IPR003165">
    <property type="entry name" value="Piwi"/>
</dbReference>
<dbReference type="GO" id="GO:1990904">
    <property type="term" value="C:ribonucleoprotein complex"/>
    <property type="evidence" value="ECO:0007669"/>
    <property type="project" value="UniProtKB-KW"/>
</dbReference>
<dbReference type="GO" id="GO:0003723">
    <property type="term" value="F:RNA binding"/>
    <property type="evidence" value="ECO:0007669"/>
    <property type="project" value="UniProtKB-KW"/>
</dbReference>
<dbReference type="InterPro" id="IPR045246">
    <property type="entry name" value="Piwi_ago-like"/>
</dbReference>
<dbReference type="FunFam" id="2.170.260.10:FF:000008">
    <property type="entry name" value="Protein argonaute 7"/>
    <property type="match status" value="1"/>
</dbReference>
<keyword evidence="7" id="KW-0687">Ribonucleoprotein</keyword>
<dbReference type="SMART" id="SM01163">
    <property type="entry name" value="DUF1785"/>
    <property type="match status" value="1"/>
</dbReference>
<evidence type="ECO:0000256" key="5">
    <source>
        <dbReference type="ARBA" id="ARBA00023015"/>
    </source>
</evidence>
<feature type="domain" description="PAZ" evidence="9">
    <location>
        <begin position="289"/>
        <end position="402"/>
    </location>
</feature>
<dbReference type="Gene3D" id="3.40.50.2300">
    <property type="match status" value="1"/>
</dbReference>
<evidence type="ECO:0000256" key="8">
    <source>
        <dbReference type="SAM" id="MobiDB-lite"/>
    </source>
</evidence>
<dbReference type="GO" id="GO:0031047">
    <property type="term" value="P:regulatory ncRNA-mediated gene silencing"/>
    <property type="evidence" value="ECO:0007669"/>
    <property type="project" value="UniProtKB-KW"/>
</dbReference>
<keyword evidence="6" id="KW-0943">RNA-mediated gene silencing</keyword>
<dbReference type="InterPro" id="IPR032474">
    <property type="entry name" value="Argonaute_N"/>
</dbReference>
<dbReference type="GeneID" id="115756686"/>
<keyword evidence="3" id="KW-0810">Translation regulation</keyword>
<dbReference type="CDD" id="cd02846">
    <property type="entry name" value="PAZ_argonaute_like"/>
    <property type="match status" value="1"/>
</dbReference>
<dbReference type="Pfam" id="PF16488">
    <property type="entry name" value="ArgoL2"/>
    <property type="match status" value="1"/>
</dbReference>
<dbReference type="Pfam" id="PF08699">
    <property type="entry name" value="ArgoL1"/>
    <property type="match status" value="1"/>
</dbReference>
<dbReference type="GO" id="GO:0006417">
    <property type="term" value="P:regulation of translation"/>
    <property type="evidence" value="ECO:0007669"/>
    <property type="project" value="UniProtKB-KW"/>
</dbReference>
<dbReference type="RefSeq" id="XP_030552401.1">
    <property type="nucleotide sequence ID" value="XM_030696541.2"/>
</dbReference>